<evidence type="ECO:0000259" key="5">
    <source>
        <dbReference type="Pfam" id="PF03968"/>
    </source>
</evidence>
<feature type="domain" description="Organic solvent tolerance-like N-terminal" evidence="5">
    <location>
        <begin position="35"/>
        <end position="143"/>
    </location>
</feature>
<dbReference type="PANTHER" id="PTHR36504">
    <property type="entry name" value="LIPOPOLYSACCHARIDE EXPORT SYSTEM PROTEIN LPTA"/>
    <property type="match status" value="1"/>
</dbReference>
<evidence type="ECO:0000256" key="4">
    <source>
        <dbReference type="SAM" id="SignalP"/>
    </source>
</evidence>
<dbReference type="GO" id="GO:0017089">
    <property type="term" value="F:glycolipid transfer activity"/>
    <property type="evidence" value="ECO:0007669"/>
    <property type="project" value="TreeGrafter"/>
</dbReference>
<dbReference type="InterPro" id="IPR005653">
    <property type="entry name" value="OstA-like_N"/>
</dbReference>
<feature type="chain" id="PRO_5011683043" evidence="4">
    <location>
        <begin position="24"/>
        <end position="163"/>
    </location>
</feature>
<dbReference type="RefSeq" id="WP_090646968.1">
    <property type="nucleotide sequence ID" value="NZ_CBCRYE010000006.1"/>
</dbReference>
<organism evidence="6 7">
    <name type="scientific">Asticcacaulis taihuensis</name>
    <dbReference type="NCBI Taxonomy" id="260084"/>
    <lineage>
        <taxon>Bacteria</taxon>
        <taxon>Pseudomonadati</taxon>
        <taxon>Pseudomonadota</taxon>
        <taxon>Alphaproteobacteria</taxon>
        <taxon>Caulobacterales</taxon>
        <taxon>Caulobacteraceae</taxon>
        <taxon>Asticcacaulis</taxon>
    </lineage>
</organism>
<dbReference type="Gene3D" id="2.60.450.10">
    <property type="entry name" value="Lipopolysaccharide (LPS) transport protein A like domain"/>
    <property type="match status" value="1"/>
</dbReference>
<name>A0A1G4RHQ2_9CAUL</name>
<dbReference type="STRING" id="260084.SAMN02927928_1940"/>
<keyword evidence="7" id="KW-1185">Reference proteome</keyword>
<dbReference type="GO" id="GO:0001530">
    <property type="term" value="F:lipopolysaccharide binding"/>
    <property type="evidence" value="ECO:0007669"/>
    <property type="project" value="InterPro"/>
</dbReference>
<keyword evidence="2 4" id="KW-0732">Signal</keyword>
<accession>A0A1G4RHQ2</accession>
<proteinExistence type="predicted"/>
<sequence>MKKQTVVTALIAAGIIATGGAQAQVSSEGGPVMVGGDSMHMDELAHTQTLVGRVEIIQDNARLRADKVVITRQAGPNGRGFGEVVTIVATGNVYYVTPDSTMKGDQAVYTKATDDMVLTGDVILTQNQNVTTGTRLVYNLTQKTTTFDAGTGRVKAIIYPDKK</sequence>
<dbReference type="Proteomes" id="UP000199150">
    <property type="component" value="Unassembled WGS sequence"/>
</dbReference>
<protein>
    <submittedName>
        <fullName evidence="6">Lipopolysaccharide export system protein LptA</fullName>
    </submittedName>
</protein>
<evidence type="ECO:0000313" key="6">
    <source>
        <dbReference type="EMBL" id="SCW56358.1"/>
    </source>
</evidence>
<dbReference type="PANTHER" id="PTHR36504:SF1">
    <property type="entry name" value="LIPOPOLYSACCHARIDE EXPORT SYSTEM PROTEIN LPTA"/>
    <property type="match status" value="1"/>
</dbReference>
<dbReference type="GO" id="GO:0015920">
    <property type="term" value="P:lipopolysaccharide transport"/>
    <property type="evidence" value="ECO:0007669"/>
    <property type="project" value="InterPro"/>
</dbReference>
<keyword evidence="1" id="KW-0813">Transport</keyword>
<dbReference type="GO" id="GO:0030288">
    <property type="term" value="C:outer membrane-bounded periplasmic space"/>
    <property type="evidence" value="ECO:0007669"/>
    <property type="project" value="TreeGrafter"/>
</dbReference>
<dbReference type="OrthoDB" id="7171889at2"/>
<dbReference type="AlphaFoldDB" id="A0A1G4RHQ2"/>
<dbReference type="Pfam" id="PF03968">
    <property type="entry name" value="LptD_N"/>
    <property type="match status" value="1"/>
</dbReference>
<evidence type="ECO:0000256" key="1">
    <source>
        <dbReference type="ARBA" id="ARBA00022448"/>
    </source>
</evidence>
<keyword evidence="3" id="KW-0574">Periplasm</keyword>
<evidence type="ECO:0000256" key="2">
    <source>
        <dbReference type="ARBA" id="ARBA00022729"/>
    </source>
</evidence>
<dbReference type="NCBIfam" id="TIGR03002">
    <property type="entry name" value="outer_YhbN_LptA"/>
    <property type="match status" value="1"/>
</dbReference>
<reference evidence="7" key="1">
    <citation type="submission" date="2016-10" db="EMBL/GenBank/DDBJ databases">
        <authorList>
            <person name="Varghese N."/>
            <person name="Submissions S."/>
        </authorList>
    </citation>
    <scope>NUCLEOTIDE SEQUENCE [LARGE SCALE GENOMIC DNA]</scope>
    <source>
        <strain evidence="7">CGMCC 1.3431</strain>
    </source>
</reference>
<dbReference type="GO" id="GO:0009279">
    <property type="term" value="C:cell outer membrane"/>
    <property type="evidence" value="ECO:0007669"/>
    <property type="project" value="TreeGrafter"/>
</dbReference>
<dbReference type="InterPro" id="IPR014340">
    <property type="entry name" value="LptA"/>
</dbReference>
<gene>
    <name evidence="6" type="ORF">SAMN02927928_1940</name>
</gene>
<feature type="signal peptide" evidence="4">
    <location>
        <begin position="1"/>
        <end position="23"/>
    </location>
</feature>
<evidence type="ECO:0000313" key="7">
    <source>
        <dbReference type="Proteomes" id="UP000199150"/>
    </source>
</evidence>
<dbReference type="InterPro" id="IPR052037">
    <property type="entry name" value="LPS_export_LptA"/>
</dbReference>
<evidence type="ECO:0000256" key="3">
    <source>
        <dbReference type="ARBA" id="ARBA00022764"/>
    </source>
</evidence>
<dbReference type="EMBL" id="FMTS01000002">
    <property type="protein sequence ID" value="SCW56358.1"/>
    <property type="molecule type" value="Genomic_DNA"/>
</dbReference>